<dbReference type="AlphaFoldDB" id="A0A6A1UWW8"/>
<comment type="subcellular location">
    <subcellularLocation>
        <location evidence="1">Secreted</location>
    </subcellularLocation>
</comment>
<organism evidence="4 5">
    <name type="scientific">Morella rubra</name>
    <name type="common">Chinese bayberry</name>
    <dbReference type="NCBI Taxonomy" id="262757"/>
    <lineage>
        <taxon>Eukaryota</taxon>
        <taxon>Viridiplantae</taxon>
        <taxon>Streptophyta</taxon>
        <taxon>Embryophyta</taxon>
        <taxon>Tracheophyta</taxon>
        <taxon>Spermatophyta</taxon>
        <taxon>Magnoliopsida</taxon>
        <taxon>eudicotyledons</taxon>
        <taxon>Gunneridae</taxon>
        <taxon>Pentapetalae</taxon>
        <taxon>rosids</taxon>
        <taxon>fabids</taxon>
        <taxon>Fagales</taxon>
        <taxon>Myricaceae</taxon>
        <taxon>Morella</taxon>
    </lineage>
</organism>
<name>A0A6A1UWW8_9ROSI</name>
<dbReference type="PRINTS" id="PR00829">
    <property type="entry name" value="LOLP1ALLERGN"/>
</dbReference>
<dbReference type="EMBL" id="RXIC02000026">
    <property type="protein sequence ID" value="KAB1204803.1"/>
    <property type="molecule type" value="Genomic_DNA"/>
</dbReference>
<dbReference type="InterPro" id="IPR005795">
    <property type="entry name" value="LolPI"/>
</dbReference>
<dbReference type="Proteomes" id="UP000516437">
    <property type="component" value="Chromosome 8"/>
</dbReference>
<dbReference type="SUPFAM" id="SSF49590">
    <property type="entry name" value="PHL pollen allergen"/>
    <property type="match status" value="1"/>
</dbReference>
<accession>A0A6A1UWW8</accession>
<reference evidence="4 5" key="1">
    <citation type="journal article" date="2019" name="Plant Biotechnol. J.">
        <title>The red bayberry genome and genetic basis of sex determination.</title>
        <authorList>
            <person name="Jia H.M."/>
            <person name="Jia H.J."/>
            <person name="Cai Q.L."/>
            <person name="Wang Y."/>
            <person name="Zhao H.B."/>
            <person name="Yang W.F."/>
            <person name="Wang G.Y."/>
            <person name="Li Y.H."/>
            <person name="Zhan D.L."/>
            <person name="Shen Y.T."/>
            <person name="Niu Q.F."/>
            <person name="Chang L."/>
            <person name="Qiu J."/>
            <person name="Zhao L."/>
            <person name="Xie H.B."/>
            <person name="Fu W.Y."/>
            <person name="Jin J."/>
            <person name="Li X.W."/>
            <person name="Jiao Y."/>
            <person name="Zhou C.C."/>
            <person name="Tu T."/>
            <person name="Chai C.Y."/>
            <person name="Gao J.L."/>
            <person name="Fan L.J."/>
            <person name="van de Weg E."/>
            <person name="Wang J.Y."/>
            <person name="Gao Z.S."/>
        </authorList>
    </citation>
    <scope>NUCLEOTIDE SEQUENCE [LARGE SCALE GENOMIC DNA]</scope>
    <source>
        <tissue evidence="4">Leaves</tissue>
    </source>
</reference>
<dbReference type="Gene3D" id="2.60.40.760">
    <property type="entry name" value="Expansin, cellulose-binding-like domain"/>
    <property type="match status" value="1"/>
</dbReference>
<evidence type="ECO:0000259" key="3">
    <source>
        <dbReference type="PROSITE" id="PS50843"/>
    </source>
</evidence>
<comment type="caution">
    <text evidence="4">The sequence shown here is derived from an EMBL/GenBank/DDBJ whole genome shotgun (WGS) entry which is preliminary data.</text>
</comment>
<protein>
    <submittedName>
        <fullName evidence="4">Expansin-B15</fullName>
    </submittedName>
</protein>
<evidence type="ECO:0000256" key="1">
    <source>
        <dbReference type="ARBA" id="ARBA00004613"/>
    </source>
</evidence>
<dbReference type="PANTHER" id="PTHR31692">
    <property type="entry name" value="EXPANSIN-B3"/>
    <property type="match status" value="1"/>
</dbReference>
<keyword evidence="5" id="KW-1185">Reference proteome</keyword>
<dbReference type="GO" id="GO:0005576">
    <property type="term" value="C:extracellular region"/>
    <property type="evidence" value="ECO:0007669"/>
    <property type="project" value="UniProtKB-SubCell"/>
</dbReference>
<dbReference type="InterPro" id="IPR007117">
    <property type="entry name" value="Expansin_CBD"/>
</dbReference>
<feature type="domain" description="Expansin-like CBD" evidence="3">
    <location>
        <begin position="16"/>
        <end position="96"/>
    </location>
</feature>
<dbReference type="PROSITE" id="PS50843">
    <property type="entry name" value="EXPANSIN_CBD"/>
    <property type="match status" value="1"/>
</dbReference>
<dbReference type="InterPro" id="IPR036749">
    <property type="entry name" value="Expansin_CBD_sf"/>
</dbReference>
<evidence type="ECO:0000313" key="4">
    <source>
        <dbReference type="EMBL" id="KAB1204803.1"/>
    </source>
</evidence>
<dbReference type="OrthoDB" id="406505at2759"/>
<dbReference type="PANTHER" id="PTHR31692:SF49">
    <property type="entry name" value="EXPANSIN-B15-LIKE"/>
    <property type="match status" value="1"/>
</dbReference>
<dbReference type="Pfam" id="PF01357">
    <property type="entry name" value="Expansin_C"/>
    <property type="match status" value="1"/>
</dbReference>
<proteinExistence type="predicted"/>
<gene>
    <name evidence="4" type="ORF">CJ030_MR8G002625</name>
</gene>
<evidence type="ECO:0000256" key="2">
    <source>
        <dbReference type="ARBA" id="ARBA00022525"/>
    </source>
</evidence>
<evidence type="ECO:0000313" key="5">
    <source>
        <dbReference type="Proteomes" id="UP000516437"/>
    </source>
</evidence>
<keyword evidence="2" id="KW-0964">Secreted</keyword>
<sequence length="96" mass="10348">MAFPGQEDELRGSNPNYLAVVVEYEEGDGDLAGVDVKESSTGSDEWRAMQQSWGAVWKLDAGSELQPPLDLPILGPETSGAQDVIPDGWQPGVNYL</sequence>